<feature type="transmembrane region" description="Helical" evidence="1">
    <location>
        <begin position="127"/>
        <end position="145"/>
    </location>
</feature>
<reference evidence="2 3" key="1">
    <citation type="submission" date="2021-01" db="EMBL/GenBank/DDBJ databases">
        <title>Whole genome shotgun sequence of Catellatospora chokoriensis NBRC 107358.</title>
        <authorList>
            <person name="Komaki H."/>
            <person name="Tamura T."/>
        </authorList>
    </citation>
    <scope>NUCLEOTIDE SEQUENCE [LARGE SCALE GENOMIC DNA]</scope>
    <source>
        <strain evidence="2 3">NBRC 107358</strain>
    </source>
</reference>
<accession>A0A8J3K7C9</accession>
<feature type="transmembrane region" description="Helical" evidence="1">
    <location>
        <begin position="24"/>
        <end position="47"/>
    </location>
</feature>
<comment type="caution">
    <text evidence="2">The sequence shown here is derived from an EMBL/GenBank/DDBJ whole genome shotgun (WGS) entry which is preliminary data.</text>
</comment>
<evidence type="ECO:0000313" key="3">
    <source>
        <dbReference type="Proteomes" id="UP000619293"/>
    </source>
</evidence>
<proteinExistence type="predicted"/>
<sequence>MTSCKPAPAADTDRVPTTFEERNTWWVAILVPATTLAYCAVVIPRLWSRPAAEVAWVTPMLWAIGVTFVGTILGSIVSAMVARDSHTESDVRDKQIVRHGDRIAQGVMAFGAAAVLVLAMVRADQFWIGNVLFLIGAVGTTWGAIAKIRAYRGAFHG</sequence>
<keyword evidence="3" id="KW-1185">Reference proteome</keyword>
<dbReference type="Proteomes" id="UP000619293">
    <property type="component" value="Unassembled WGS sequence"/>
</dbReference>
<keyword evidence="1" id="KW-0472">Membrane</keyword>
<name>A0A8J3K7C9_9ACTN</name>
<keyword evidence="1" id="KW-1133">Transmembrane helix</keyword>
<dbReference type="RefSeq" id="WP_191841548.1">
    <property type="nucleotide sequence ID" value="NZ_BAAALB010000012.1"/>
</dbReference>
<keyword evidence="1" id="KW-0812">Transmembrane</keyword>
<feature type="transmembrane region" description="Helical" evidence="1">
    <location>
        <begin position="59"/>
        <end position="82"/>
    </location>
</feature>
<protein>
    <submittedName>
        <fullName evidence="2">Uncharacterized protein</fullName>
    </submittedName>
</protein>
<dbReference type="EMBL" id="BONG01000026">
    <property type="protein sequence ID" value="GIF90829.1"/>
    <property type="molecule type" value="Genomic_DNA"/>
</dbReference>
<evidence type="ECO:0000256" key="1">
    <source>
        <dbReference type="SAM" id="Phobius"/>
    </source>
</evidence>
<gene>
    <name evidence="2" type="ORF">Cch02nite_42730</name>
</gene>
<evidence type="ECO:0000313" key="2">
    <source>
        <dbReference type="EMBL" id="GIF90829.1"/>
    </source>
</evidence>
<dbReference type="AlphaFoldDB" id="A0A8J3K7C9"/>
<feature type="transmembrane region" description="Helical" evidence="1">
    <location>
        <begin position="103"/>
        <end position="121"/>
    </location>
</feature>
<organism evidence="2 3">
    <name type="scientific">Catellatospora chokoriensis</name>
    <dbReference type="NCBI Taxonomy" id="310353"/>
    <lineage>
        <taxon>Bacteria</taxon>
        <taxon>Bacillati</taxon>
        <taxon>Actinomycetota</taxon>
        <taxon>Actinomycetes</taxon>
        <taxon>Micromonosporales</taxon>
        <taxon>Micromonosporaceae</taxon>
        <taxon>Catellatospora</taxon>
    </lineage>
</organism>